<comment type="caution">
    <text evidence="4">The sequence shown here is derived from an EMBL/GenBank/DDBJ whole genome shotgun (WGS) entry which is preliminary data.</text>
</comment>
<dbReference type="PANTHER" id="PTHR43669">
    <property type="entry name" value="5-KETO-D-GLUCONATE 5-REDUCTASE"/>
    <property type="match status" value="1"/>
</dbReference>
<evidence type="ECO:0000256" key="1">
    <source>
        <dbReference type="ARBA" id="ARBA00006484"/>
    </source>
</evidence>
<dbReference type="EMBL" id="QCYG01000003">
    <property type="protein sequence ID" value="PVA07185.1"/>
    <property type="molecule type" value="Genomic_DNA"/>
</dbReference>
<dbReference type="RefSeq" id="WP_108640014.1">
    <property type="nucleotide sequence ID" value="NZ_QCYG01000003.1"/>
</dbReference>
<gene>
    <name evidence="4" type="ORF">DC363_04855</name>
</gene>
<keyword evidence="2" id="KW-0560">Oxidoreductase</keyword>
<keyword evidence="5" id="KW-1185">Reference proteome</keyword>
<dbReference type="AlphaFoldDB" id="A0A2T7FYE7"/>
<comment type="similarity">
    <text evidence="1 3">Belongs to the short-chain dehydrogenases/reductases (SDR) family.</text>
</comment>
<dbReference type="Gene3D" id="3.40.50.720">
    <property type="entry name" value="NAD(P)-binding Rossmann-like Domain"/>
    <property type="match status" value="1"/>
</dbReference>
<dbReference type="PRINTS" id="PR00080">
    <property type="entry name" value="SDRFAMILY"/>
</dbReference>
<organism evidence="4 5">
    <name type="scientific">Thalassorhabdomicrobium marinisediminis</name>
    <dbReference type="NCBI Taxonomy" id="2170577"/>
    <lineage>
        <taxon>Bacteria</taxon>
        <taxon>Pseudomonadati</taxon>
        <taxon>Pseudomonadota</taxon>
        <taxon>Alphaproteobacteria</taxon>
        <taxon>Rhodobacterales</taxon>
        <taxon>Paracoccaceae</taxon>
        <taxon>Thalassorhabdomicrobium</taxon>
    </lineage>
</organism>
<evidence type="ECO:0000313" key="4">
    <source>
        <dbReference type="EMBL" id="PVA07185.1"/>
    </source>
</evidence>
<dbReference type="InterPro" id="IPR036291">
    <property type="entry name" value="NAD(P)-bd_dom_sf"/>
</dbReference>
<protein>
    <submittedName>
        <fullName evidence="4">Short-chain dehydrogenase</fullName>
    </submittedName>
</protein>
<dbReference type="CDD" id="cd05233">
    <property type="entry name" value="SDR_c"/>
    <property type="match status" value="1"/>
</dbReference>
<evidence type="ECO:0000313" key="5">
    <source>
        <dbReference type="Proteomes" id="UP000244817"/>
    </source>
</evidence>
<dbReference type="InterPro" id="IPR002347">
    <property type="entry name" value="SDR_fam"/>
</dbReference>
<name>A0A2T7FYE7_9RHOB</name>
<dbReference type="OrthoDB" id="9793825at2"/>
<reference evidence="4 5" key="1">
    <citation type="submission" date="2018-04" db="EMBL/GenBank/DDBJ databases">
        <title>Pelagivirga bohaiensis gen. nov., sp. nov., a bacterium isolated from the Bohai Sea.</title>
        <authorList>
            <person name="Ji X."/>
        </authorList>
    </citation>
    <scope>NUCLEOTIDE SEQUENCE [LARGE SCALE GENOMIC DNA]</scope>
    <source>
        <strain evidence="4 5">BH-SD16</strain>
    </source>
</reference>
<sequence>MSRILVTGASRGIGRAVAERFLREGWTVGLLARDEGALRDAARDHTAAHVLPCDVTDPDAVARAFDSFAAQAGGLDVLFNNAGLFTPAAPIDEIPVADWLRAVNVNLTGMFLCARAAFGLMRHQSPRGGRIINNGSVSAHAPREGATPYTTTKHGVTGLTKSLALDGRRFDIAASQIDIGNAQTDLLRGIAEAARAAGQPAPPMIEVALVADAVWHMATLPLHATTLFQTLMATQMPFVGRG</sequence>
<dbReference type="Proteomes" id="UP000244817">
    <property type="component" value="Unassembled WGS sequence"/>
</dbReference>
<dbReference type="GO" id="GO:0016491">
    <property type="term" value="F:oxidoreductase activity"/>
    <property type="evidence" value="ECO:0007669"/>
    <property type="project" value="UniProtKB-KW"/>
</dbReference>
<dbReference type="PRINTS" id="PR00081">
    <property type="entry name" value="GDHRDH"/>
</dbReference>
<evidence type="ECO:0000256" key="2">
    <source>
        <dbReference type="ARBA" id="ARBA00023002"/>
    </source>
</evidence>
<dbReference type="PANTHER" id="PTHR43669:SF12">
    <property type="entry name" value="BLR5618 PROTEIN"/>
    <property type="match status" value="1"/>
</dbReference>
<evidence type="ECO:0000256" key="3">
    <source>
        <dbReference type="RuleBase" id="RU000363"/>
    </source>
</evidence>
<accession>A0A2T7FYE7</accession>
<proteinExistence type="inferred from homology"/>
<dbReference type="SUPFAM" id="SSF51735">
    <property type="entry name" value="NAD(P)-binding Rossmann-fold domains"/>
    <property type="match status" value="1"/>
</dbReference>
<dbReference type="InterPro" id="IPR020904">
    <property type="entry name" value="Sc_DH/Rdtase_CS"/>
</dbReference>
<dbReference type="Pfam" id="PF00106">
    <property type="entry name" value="adh_short"/>
    <property type="match status" value="1"/>
</dbReference>
<dbReference type="PROSITE" id="PS00061">
    <property type="entry name" value="ADH_SHORT"/>
    <property type="match status" value="1"/>
</dbReference>